<dbReference type="eggNOG" id="COG4889">
    <property type="taxonomic scope" value="Bacteria"/>
</dbReference>
<dbReference type="EMBL" id="AGZS01000003">
    <property type="protein sequence ID" value="EJD64993.1"/>
    <property type="molecule type" value="Genomic_DNA"/>
</dbReference>
<name>J0DFC1_9BIFI</name>
<keyword evidence="2" id="KW-1185">Reference proteome</keyword>
<gene>
    <name evidence="1" type="ORF">HMPREF9156_00868</name>
</gene>
<evidence type="ECO:0000313" key="2">
    <source>
        <dbReference type="Proteomes" id="UP000006415"/>
    </source>
</evidence>
<accession>J0DFC1</accession>
<dbReference type="HOGENOM" id="CLU_097174_0_0_11"/>
<dbReference type="Proteomes" id="UP000006415">
    <property type="component" value="Unassembled WGS sequence"/>
</dbReference>
<comment type="caution">
    <text evidence="1">The sequence shown here is derived from an EMBL/GenBank/DDBJ whole genome shotgun (WGS) entry which is preliminary data.</text>
</comment>
<protein>
    <submittedName>
        <fullName evidence="1">Uncharacterized protein</fullName>
    </submittedName>
</protein>
<proteinExistence type="predicted"/>
<dbReference type="RefSeq" id="WP_007147932.1">
    <property type="nucleotide sequence ID" value="NZ_AKCI01000001.1"/>
</dbReference>
<dbReference type="AlphaFoldDB" id="J0DFC1"/>
<dbReference type="OrthoDB" id="2296273at2"/>
<reference evidence="1 2" key="1">
    <citation type="submission" date="2012-01" db="EMBL/GenBank/DDBJ databases">
        <title>The Genome Sequence of Scardovia wiggsiae F0424.</title>
        <authorList>
            <consortium name="The Broad Institute Genome Sequencing Platform"/>
            <person name="Earl A."/>
            <person name="Ward D."/>
            <person name="Feldgarden M."/>
            <person name="Gevers D."/>
            <person name="Izard J."/>
            <person name="Ganesan A."/>
            <person name="Baranova O.V."/>
            <person name="Blanton J.M."/>
            <person name="Tanner A.C."/>
            <person name="Mathney J."/>
            <person name="Dewhirst F.E."/>
            <person name="Young S.K."/>
            <person name="Zeng Q."/>
            <person name="Gargeya S."/>
            <person name="Fitzgerald M."/>
            <person name="Haas B."/>
            <person name="Abouelleil A."/>
            <person name="Alvarado L."/>
            <person name="Arachchi H.M."/>
            <person name="Berlin A."/>
            <person name="Chapman S.B."/>
            <person name="Gearin G."/>
            <person name="Goldberg J."/>
            <person name="Griggs A."/>
            <person name="Gujja S."/>
            <person name="Hansen M."/>
            <person name="Heiman D."/>
            <person name="Howarth C."/>
            <person name="Larimer J."/>
            <person name="Lui A."/>
            <person name="MacDonald P.J.P."/>
            <person name="McCowen C."/>
            <person name="Montmayeur A."/>
            <person name="Murphy C."/>
            <person name="Neiman D."/>
            <person name="Pearson M."/>
            <person name="Priest M."/>
            <person name="Roberts A."/>
            <person name="Saif S."/>
            <person name="Shea T."/>
            <person name="Sisk P."/>
            <person name="Stolte C."/>
            <person name="Sykes S."/>
            <person name="Wortman J."/>
            <person name="Nusbaum C."/>
            <person name="Birren B."/>
        </authorList>
    </citation>
    <scope>NUCLEOTIDE SEQUENCE [LARGE SCALE GENOMIC DNA]</scope>
    <source>
        <strain evidence="1 2">F0424</strain>
    </source>
</reference>
<organism evidence="1 2">
    <name type="scientific">Scardovia wiggsiae F0424</name>
    <dbReference type="NCBI Taxonomy" id="857290"/>
    <lineage>
        <taxon>Bacteria</taxon>
        <taxon>Bacillati</taxon>
        <taxon>Actinomycetota</taxon>
        <taxon>Actinomycetes</taxon>
        <taxon>Bifidobacteriales</taxon>
        <taxon>Bifidobacteriaceae</taxon>
        <taxon>Scardovia</taxon>
    </lineage>
</organism>
<sequence length="279" mass="31302">MTPAEMVEKVRSGEISKADIRSNGCMLSVTERIKKIKQPYGGYINTKEFMPTQLEGGGIEDLNPEENVGPGLVGTAVDYLTRFMTGSPAEDSFRISILGAREIGEMRLCESLLAKVKGLDTDSITAAVKLTGFDVCKRVGVERYRPVESIEPDAPTIANIRTMVERSCSFFKEYGPKILDGLTFEGGYTGYVSTGDGDFLTKDTLWDFKVAKKKIQNTQTLQLLMYWRMELHSIHPEYQEVKYLGLYNPRLNIIYRMAVEDIPADTIAQVEHDVIGYRV</sequence>
<evidence type="ECO:0000313" key="1">
    <source>
        <dbReference type="EMBL" id="EJD64993.1"/>
    </source>
</evidence>